<evidence type="ECO:0000313" key="3">
    <source>
        <dbReference type="Proteomes" id="UP000027059"/>
    </source>
</evidence>
<keyword evidence="1" id="KW-0812">Transmembrane</keyword>
<name>A0A059XSG4_9BACT</name>
<gene>
    <name evidence="2" type="ORF">Y981_03640</name>
</gene>
<protein>
    <recommendedName>
        <fullName evidence="4">Cell division protein FtsL</fullName>
    </recommendedName>
</protein>
<dbReference type="AlphaFoldDB" id="A0A059XSG4"/>
<evidence type="ECO:0008006" key="4">
    <source>
        <dbReference type="Google" id="ProtNLM"/>
    </source>
</evidence>
<dbReference type="HOGENOM" id="CLU_2423337_0_0_0"/>
<feature type="transmembrane region" description="Helical" evidence="1">
    <location>
        <begin position="12"/>
        <end position="34"/>
    </location>
</feature>
<keyword evidence="3" id="KW-1185">Reference proteome</keyword>
<sequence length="91" mass="10777">MRIERILHPRFAWVFFFFALLYFLGAMSVSILSVRADHEMARNRDEILNQKKLLKSLEVEEAMLTREARVREYSRTHGLKRVPPATVVYIP</sequence>
<reference evidence="3" key="1">
    <citation type="submission" date="2014-02" db="EMBL/GenBank/DDBJ databases">
        <title>Complete genome sequence and comparative genomic analysis of the nitrogen-fixing bacterium Leptospirillum ferriphilum YSK.</title>
        <authorList>
            <person name="Guo X."/>
            <person name="Yin H."/>
            <person name="Liang Y."/>
            <person name="Hu Q."/>
            <person name="Ma L."/>
            <person name="Xiao Y."/>
            <person name="Zhang X."/>
            <person name="Qiu G."/>
            <person name="Liu X."/>
        </authorList>
    </citation>
    <scope>NUCLEOTIDE SEQUENCE [LARGE SCALE GENOMIC DNA]</scope>
    <source>
        <strain evidence="3">YSK</strain>
    </source>
</reference>
<reference evidence="2 3" key="2">
    <citation type="journal article" date="2015" name="Biomed. Res. Int.">
        <title>Effects of Arsenite Resistance on the Growth and Functional Gene Expression of Leptospirillum ferriphilum and Acidithiobacillus thiooxidans in Pure Culture and Coculture.</title>
        <authorList>
            <person name="Jiang H."/>
            <person name="Liang Y."/>
            <person name="Yin H."/>
            <person name="Xiao Y."/>
            <person name="Guo X."/>
            <person name="Xu Y."/>
            <person name="Hu Q."/>
            <person name="Liu H."/>
            <person name="Liu X."/>
        </authorList>
    </citation>
    <scope>NUCLEOTIDE SEQUENCE [LARGE SCALE GENOMIC DNA]</scope>
    <source>
        <strain evidence="2 3">YSK</strain>
    </source>
</reference>
<dbReference type="Proteomes" id="UP000027059">
    <property type="component" value="Chromosome"/>
</dbReference>
<keyword evidence="1" id="KW-1133">Transmembrane helix</keyword>
<dbReference type="EMBL" id="CP007243">
    <property type="protein sequence ID" value="AIA31564.1"/>
    <property type="molecule type" value="Genomic_DNA"/>
</dbReference>
<evidence type="ECO:0000256" key="1">
    <source>
        <dbReference type="SAM" id="Phobius"/>
    </source>
</evidence>
<evidence type="ECO:0000313" key="2">
    <source>
        <dbReference type="EMBL" id="AIA31564.1"/>
    </source>
</evidence>
<proteinExistence type="predicted"/>
<accession>A0A059XSG4</accession>
<keyword evidence="1" id="KW-0472">Membrane</keyword>
<dbReference type="KEGG" id="lfp:Y981_03640"/>
<organism evidence="2 3">
    <name type="scientific">Leptospirillum ferriphilum YSK</name>
    <dbReference type="NCBI Taxonomy" id="1441628"/>
    <lineage>
        <taxon>Bacteria</taxon>
        <taxon>Pseudomonadati</taxon>
        <taxon>Nitrospirota</taxon>
        <taxon>Nitrospiria</taxon>
        <taxon>Nitrospirales</taxon>
        <taxon>Nitrospiraceae</taxon>
        <taxon>Leptospirillum</taxon>
    </lineage>
</organism>